<keyword evidence="6" id="KW-1185">Reference proteome</keyword>
<evidence type="ECO:0000256" key="2">
    <source>
        <dbReference type="SAM" id="Phobius"/>
    </source>
</evidence>
<name>A0ABR4BAS2_9LECA</name>
<evidence type="ECO:0000259" key="4">
    <source>
        <dbReference type="Pfam" id="PF23585"/>
    </source>
</evidence>
<keyword evidence="3" id="KW-0732">Signal</keyword>
<dbReference type="EMBL" id="JBHFEH010000015">
    <property type="protein sequence ID" value="KAL2054512.1"/>
    <property type="molecule type" value="Genomic_DNA"/>
</dbReference>
<dbReference type="Proteomes" id="UP001590951">
    <property type="component" value="Unassembled WGS sequence"/>
</dbReference>
<protein>
    <recommendedName>
        <fullName evidence="4">DUF7137 domain-containing protein</fullName>
    </recommendedName>
</protein>
<keyword evidence="2" id="KW-0812">Transmembrane</keyword>
<dbReference type="PANTHER" id="PTHR42028:SF1">
    <property type="entry name" value="YALI0E30657P"/>
    <property type="match status" value="1"/>
</dbReference>
<dbReference type="InterPro" id="IPR055561">
    <property type="entry name" value="DUF7137"/>
</dbReference>
<feature type="domain" description="DUF7137" evidence="4">
    <location>
        <begin position="125"/>
        <end position="257"/>
    </location>
</feature>
<evidence type="ECO:0000256" key="3">
    <source>
        <dbReference type="SAM" id="SignalP"/>
    </source>
</evidence>
<organism evidence="5 6">
    <name type="scientific">Lepraria finkii</name>
    <dbReference type="NCBI Taxonomy" id="1340010"/>
    <lineage>
        <taxon>Eukaryota</taxon>
        <taxon>Fungi</taxon>
        <taxon>Dikarya</taxon>
        <taxon>Ascomycota</taxon>
        <taxon>Pezizomycotina</taxon>
        <taxon>Lecanoromycetes</taxon>
        <taxon>OSLEUM clade</taxon>
        <taxon>Lecanoromycetidae</taxon>
        <taxon>Lecanorales</taxon>
        <taxon>Lecanorineae</taxon>
        <taxon>Stereocaulaceae</taxon>
        <taxon>Lepraria</taxon>
    </lineage>
</organism>
<keyword evidence="2" id="KW-1133">Transmembrane helix</keyword>
<accession>A0ABR4BAS2</accession>
<evidence type="ECO:0000313" key="5">
    <source>
        <dbReference type="EMBL" id="KAL2054512.1"/>
    </source>
</evidence>
<feature type="region of interest" description="Disordered" evidence="1">
    <location>
        <begin position="44"/>
        <end position="93"/>
    </location>
</feature>
<feature type="transmembrane region" description="Helical" evidence="2">
    <location>
        <begin position="273"/>
        <end position="292"/>
    </location>
</feature>
<dbReference type="Pfam" id="PF23585">
    <property type="entry name" value="DUF7137"/>
    <property type="match status" value="1"/>
</dbReference>
<evidence type="ECO:0000256" key="1">
    <source>
        <dbReference type="SAM" id="MobiDB-lite"/>
    </source>
</evidence>
<keyword evidence="2" id="KW-0472">Membrane</keyword>
<reference evidence="5 6" key="1">
    <citation type="submission" date="2024-09" db="EMBL/GenBank/DDBJ databases">
        <title>Rethinking Asexuality: The Enigmatic Case of Functional Sexual Genes in Lepraria (Stereocaulaceae).</title>
        <authorList>
            <person name="Doellman M."/>
            <person name="Sun Y."/>
            <person name="Barcenas-Pena A."/>
            <person name="Lumbsch H.T."/>
            <person name="Grewe F."/>
        </authorList>
    </citation>
    <scope>NUCLEOTIDE SEQUENCE [LARGE SCALE GENOMIC DNA]</scope>
    <source>
        <strain evidence="5 6">Grewe 0041</strain>
    </source>
</reference>
<feature type="compositionally biased region" description="Low complexity" evidence="1">
    <location>
        <begin position="48"/>
        <end position="93"/>
    </location>
</feature>
<feature type="signal peptide" evidence="3">
    <location>
        <begin position="1"/>
        <end position="23"/>
    </location>
</feature>
<dbReference type="PANTHER" id="PTHR42028">
    <property type="entry name" value="CHROMOSOME 1, WHOLE GENOME SHOTGUN SEQUENCE"/>
    <property type="match status" value="1"/>
</dbReference>
<evidence type="ECO:0000313" key="6">
    <source>
        <dbReference type="Proteomes" id="UP001590951"/>
    </source>
</evidence>
<sequence>MIQRLRLSRILLALFLWTSISAAWPWPPSFKDMGLEGLIVRRQDNTKSDTTSPTKTTTGKATSATSKSAAASKTAAPASKTAAPASKTAKGSNTAAATTSAAASASGSGAKTSGKAAVTSVNNVLPPGGVNMITPSALAQSSYYKIGDYVTFAWNYTSLSIKPNKIDVVVTCADNSATYPLTTNATFKPTDTVVWDTAPDKTGTAPLLMGEYTLLIYDAGQGPTAAAQAGRLGTSDDVMFGMYIPQKYTPRSNWTCAVCNAALSDTERQALKFMFGMCAVTILSFTWFVSGLF</sequence>
<feature type="chain" id="PRO_5046112362" description="DUF7137 domain-containing protein" evidence="3">
    <location>
        <begin position="24"/>
        <end position="293"/>
    </location>
</feature>
<proteinExistence type="predicted"/>
<comment type="caution">
    <text evidence="5">The sequence shown here is derived from an EMBL/GenBank/DDBJ whole genome shotgun (WGS) entry which is preliminary data.</text>
</comment>
<gene>
    <name evidence="5" type="ORF">ABVK25_005260</name>
</gene>